<dbReference type="Proteomes" id="UP000515163">
    <property type="component" value="Unplaced"/>
</dbReference>
<dbReference type="GO" id="GO:0003677">
    <property type="term" value="F:DNA binding"/>
    <property type="evidence" value="ECO:0007669"/>
    <property type="project" value="InterPro"/>
</dbReference>
<comment type="subcellular location">
    <subcellularLocation>
        <location evidence="1 6">Nucleus</location>
    </subcellularLocation>
</comment>
<keyword evidence="4 6" id="KW-0235">DNA replication</keyword>
<evidence type="ECO:0000256" key="2">
    <source>
        <dbReference type="ARBA" id="ARBA00007299"/>
    </source>
</evidence>
<dbReference type="GeneID" id="116297028"/>
<feature type="domain" description="DNA polymerase alpha subunit B OB" evidence="9">
    <location>
        <begin position="227"/>
        <end position="331"/>
    </location>
</feature>
<evidence type="ECO:0000259" key="9">
    <source>
        <dbReference type="Pfam" id="PF22062"/>
    </source>
</evidence>
<evidence type="ECO:0000256" key="4">
    <source>
        <dbReference type="ARBA" id="ARBA00022705"/>
    </source>
</evidence>
<evidence type="ECO:0000259" key="7">
    <source>
        <dbReference type="Pfam" id="PF04042"/>
    </source>
</evidence>
<dbReference type="InterPro" id="IPR016722">
    <property type="entry name" value="DNA_pol_alpha_bsu"/>
</dbReference>
<dbReference type="PANTHER" id="PTHR23061:SF12">
    <property type="entry name" value="DNA POLYMERASE ALPHA SUBUNIT B"/>
    <property type="match status" value="1"/>
</dbReference>
<evidence type="ECO:0000256" key="5">
    <source>
        <dbReference type="ARBA" id="ARBA00023242"/>
    </source>
</evidence>
<organism evidence="10 11">
    <name type="scientific">Actinia tenebrosa</name>
    <name type="common">Australian red waratah sea anemone</name>
    <dbReference type="NCBI Taxonomy" id="6105"/>
    <lineage>
        <taxon>Eukaryota</taxon>
        <taxon>Metazoa</taxon>
        <taxon>Cnidaria</taxon>
        <taxon>Anthozoa</taxon>
        <taxon>Hexacorallia</taxon>
        <taxon>Actiniaria</taxon>
        <taxon>Actiniidae</taxon>
        <taxon>Actinia</taxon>
    </lineage>
</organism>
<comment type="similarity">
    <text evidence="2 6">Belongs to the DNA polymerase alpha subunit B family.</text>
</comment>
<dbReference type="InterPro" id="IPR043034">
    <property type="entry name" value="DNA_pol_alpha_B_N_sf"/>
</dbReference>
<dbReference type="InterPro" id="IPR013627">
    <property type="entry name" value="Pol_alpha_B_N"/>
</dbReference>
<dbReference type="FunFam" id="3.60.21.60:FF:000003">
    <property type="entry name" value="DNA polymerase alpha subunit B"/>
    <property type="match status" value="1"/>
</dbReference>
<gene>
    <name evidence="11" type="primary">LOC116297028</name>
</gene>
<evidence type="ECO:0000256" key="1">
    <source>
        <dbReference type="ARBA" id="ARBA00004123"/>
    </source>
</evidence>
<dbReference type="PANTHER" id="PTHR23061">
    <property type="entry name" value="DNA POLYMERASE 2 ALPHA 70 KDA SUBUNIT"/>
    <property type="match status" value="1"/>
</dbReference>
<dbReference type="KEGG" id="aten:116297028"/>
<comment type="function">
    <text evidence="6">Accessory subunit of the DNA polymerase alpha complex (also known as the alpha DNA polymerase-primase complex) which plays an essential role in the initiation of DNA synthesis.</text>
</comment>
<dbReference type="Gene3D" id="1.10.8.530">
    <property type="entry name" value="DNA polymerase alpha-primase, subunit B, N-terminal domain"/>
    <property type="match status" value="1"/>
</dbReference>
<dbReference type="PIRSF" id="PIRSF018300">
    <property type="entry name" value="DNA_pol_alph_2"/>
    <property type="match status" value="1"/>
</dbReference>
<feature type="domain" description="DNA polymerase alpha subunit B N-terminal" evidence="8">
    <location>
        <begin position="7"/>
        <end position="72"/>
    </location>
</feature>
<evidence type="ECO:0000256" key="6">
    <source>
        <dbReference type="PIRNR" id="PIRNR018300"/>
    </source>
</evidence>
<proteinExistence type="inferred from homology"/>
<evidence type="ECO:0000259" key="8">
    <source>
        <dbReference type="Pfam" id="PF08418"/>
    </source>
</evidence>
<dbReference type="OrthoDB" id="336885at2759"/>
<dbReference type="AlphaFoldDB" id="A0A6P8I8M9"/>
<dbReference type="GO" id="GO:0006270">
    <property type="term" value="P:DNA replication initiation"/>
    <property type="evidence" value="ECO:0007669"/>
    <property type="project" value="TreeGrafter"/>
</dbReference>
<evidence type="ECO:0000313" key="11">
    <source>
        <dbReference type="RefSeq" id="XP_031561015.1"/>
    </source>
</evidence>
<reference evidence="11" key="1">
    <citation type="submission" date="2025-08" db="UniProtKB">
        <authorList>
            <consortium name="RefSeq"/>
        </authorList>
    </citation>
    <scope>IDENTIFICATION</scope>
    <source>
        <tissue evidence="11">Tentacle</tissue>
    </source>
</reference>
<sequence>MVEVTDEELQTEFEEFAVNVEDPAILDKLKEICHGCRLTAEDLVCQWISFAQTLTNQDLTIDVLEEFERKQLFESNKKNQTQFNKHEAPRMYTKDDLDNLLSPDEEDVDVFSSYAETPDNRKLLKKRIHTTPEVLTNKRHTSLTRTPGPMPFSPSSLSPAMATPSAKYASRRNAGESVCSFVPNGKTLDKDSWNGTGVTLDIDVADKEIALTERFKYMFQKQADKANVLNDMIDEMAERLKKEHGIEEFSNAASSNQVEINTVGMVCCDSVGKLNASSLMLEGSIDLSQGQQVKVDLSNIHQFALFPGQVIAARGLNSTGQKFVVNQIYNGVQLPFYSALDKNNDKLHKSSSPFSMMVVAGPFTTSDNLLYEPLNDLITVIKKDQPDLLILLGPFVDAKHEKIESGDLDETFEEMFTRQVVTIVGAIQRQQTKVVIVPSQRDVHHDFVYPQPPFVDKDNIFKDNKNAYFVSDPCSLLVNNIVIGITSTDVLLNLGSEETASPPGSSDRLGRLVKHLLYQHSYYPLHPTSEDINMDYEKFASHASLPCTPDILILPSDLRYFTKDILGCLCVNPGRLAKGQVGGTYARIYVNPNTEHTDKSLSHILSNSLAEVVRI</sequence>
<dbReference type="InParanoid" id="A0A6P8I8M9"/>
<evidence type="ECO:0000313" key="10">
    <source>
        <dbReference type="Proteomes" id="UP000515163"/>
    </source>
</evidence>
<dbReference type="Pfam" id="PF22062">
    <property type="entry name" value="OB_DPOA2"/>
    <property type="match status" value="1"/>
</dbReference>
<keyword evidence="5 6" id="KW-0539">Nucleus</keyword>
<dbReference type="Pfam" id="PF08418">
    <property type="entry name" value="Pol_alpha_B_N"/>
    <property type="match status" value="1"/>
</dbReference>
<dbReference type="Gene3D" id="3.60.21.60">
    <property type="match status" value="2"/>
</dbReference>
<dbReference type="RefSeq" id="XP_031561015.1">
    <property type="nucleotide sequence ID" value="XM_031705155.1"/>
</dbReference>
<evidence type="ECO:0000256" key="3">
    <source>
        <dbReference type="ARBA" id="ARBA00018596"/>
    </source>
</evidence>
<dbReference type="InterPro" id="IPR054300">
    <property type="entry name" value="OB_DPOA2"/>
</dbReference>
<keyword evidence="10" id="KW-1185">Reference proteome</keyword>
<dbReference type="FunCoup" id="A0A6P8I8M9">
    <property type="interactions" value="1677"/>
</dbReference>
<feature type="domain" description="DNA polymerase alpha/delta/epsilon subunit B" evidence="7">
    <location>
        <begin position="357"/>
        <end position="563"/>
    </location>
</feature>
<accession>A0A6P8I8M9</accession>
<dbReference type="InterPro" id="IPR007185">
    <property type="entry name" value="DNA_pol_a/d/e_bsu"/>
</dbReference>
<protein>
    <recommendedName>
        <fullName evidence="3 6">DNA polymerase alpha subunit B</fullName>
    </recommendedName>
</protein>
<dbReference type="FunFam" id="3.60.21.60:FF:000004">
    <property type="entry name" value="DNA polymerase alpha subunit B"/>
    <property type="match status" value="1"/>
</dbReference>
<dbReference type="Pfam" id="PF04042">
    <property type="entry name" value="DNA_pol_E_B"/>
    <property type="match status" value="1"/>
</dbReference>
<name>A0A6P8I8M9_ACTTE</name>
<dbReference type="GO" id="GO:0005658">
    <property type="term" value="C:alpha DNA polymerase:primase complex"/>
    <property type="evidence" value="ECO:0007669"/>
    <property type="project" value="TreeGrafter"/>
</dbReference>